<dbReference type="EMBL" id="JATAAI010000003">
    <property type="protein sequence ID" value="KAK1746865.1"/>
    <property type="molecule type" value="Genomic_DNA"/>
</dbReference>
<organism evidence="2 3">
    <name type="scientific">Skeletonema marinoi</name>
    <dbReference type="NCBI Taxonomy" id="267567"/>
    <lineage>
        <taxon>Eukaryota</taxon>
        <taxon>Sar</taxon>
        <taxon>Stramenopiles</taxon>
        <taxon>Ochrophyta</taxon>
        <taxon>Bacillariophyta</taxon>
        <taxon>Coscinodiscophyceae</taxon>
        <taxon>Thalassiosirophycidae</taxon>
        <taxon>Thalassiosirales</taxon>
        <taxon>Skeletonemataceae</taxon>
        <taxon>Skeletonema</taxon>
        <taxon>Skeletonema marinoi-dohrnii complex</taxon>
    </lineage>
</organism>
<gene>
    <name evidence="2" type="ORF">QTG54_002209</name>
</gene>
<comment type="caution">
    <text evidence="2">The sequence shown here is derived from an EMBL/GenBank/DDBJ whole genome shotgun (WGS) entry which is preliminary data.</text>
</comment>
<protein>
    <submittedName>
        <fullName evidence="2">Uncharacterized protein</fullName>
    </submittedName>
</protein>
<name>A0AAD9DID0_9STRA</name>
<reference evidence="2" key="1">
    <citation type="submission" date="2023-06" db="EMBL/GenBank/DDBJ databases">
        <title>Survivors Of The Sea: Transcriptome response of Skeletonema marinoi to long-term dormancy.</title>
        <authorList>
            <person name="Pinder M.I.M."/>
            <person name="Kourtchenko O."/>
            <person name="Robertson E.K."/>
            <person name="Larsson T."/>
            <person name="Maumus F."/>
            <person name="Osuna-Cruz C.M."/>
            <person name="Vancaester E."/>
            <person name="Stenow R."/>
            <person name="Vandepoele K."/>
            <person name="Ploug H."/>
            <person name="Bruchert V."/>
            <person name="Godhe A."/>
            <person name="Topel M."/>
        </authorList>
    </citation>
    <scope>NUCLEOTIDE SEQUENCE</scope>
    <source>
        <strain evidence="2">R05AC</strain>
    </source>
</reference>
<sequence>MPTQFDNMSVDENPAPLALSAAHGKRMADIADKETEELRAAEAKIKAKFADKKANEEKDFARKKRECDDERNEWKEKLEKNKSEKEENLTLAKAKLLSFEIGTEIFASLSQLESNQENTEFLNRIDYNISRLNQYRDILSRISDNEPGAEEAMELLKSLVWDDHTEL</sequence>
<dbReference type="AlphaFoldDB" id="A0AAD9DID0"/>
<dbReference type="Proteomes" id="UP001224775">
    <property type="component" value="Unassembled WGS sequence"/>
</dbReference>
<proteinExistence type="predicted"/>
<evidence type="ECO:0000313" key="2">
    <source>
        <dbReference type="EMBL" id="KAK1746865.1"/>
    </source>
</evidence>
<keyword evidence="3" id="KW-1185">Reference proteome</keyword>
<accession>A0AAD9DID0</accession>
<evidence type="ECO:0000313" key="3">
    <source>
        <dbReference type="Proteomes" id="UP001224775"/>
    </source>
</evidence>
<evidence type="ECO:0000256" key="1">
    <source>
        <dbReference type="SAM" id="MobiDB-lite"/>
    </source>
</evidence>
<feature type="region of interest" description="Disordered" evidence="1">
    <location>
        <begin position="53"/>
        <end position="73"/>
    </location>
</feature>